<gene>
    <name evidence="1" type="ORF">NLG97_g3373</name>
</gene>
<comment type="caution">
    <text evidence="1">The sequence shown here is derived from an EMBL/GenBank/DDBJ whole genome shotgun (WGS) entry which is preliminary data.</text>
</comment>
<name>A0ACC1R0Z0_9HYPO</name>
<keyword evidence="2" id="KW-1185">Reference proteome</keyword>
<evidence type="ECO:0000313" key="1">
    <source>
        <dbReference type="EMBL" id="KAJ3495468.1"/>
    </source>
</evidence>
<organism evidence="1 2">
    <name type="scientific">Lecanicillium saksenae</name>
    <dbReference type="NCBI Taxonomy" id="468837"/>
    <lineage>
        <taxon>Eukaryota</taxon>
        <taxon>Fungi</taxon>
        <taxon>Dikarya</taxon>
        <taxon>Ascomycota</taxon>
        <taxon>Pezizomycotina</taxon>
        <taxon>Sordariomycetes</taxon>
        <taxon>Hypocreomycetidae</taxon>
        <taxon>Hypocreales</taxon>
        <taxon>Cordycipitaceae</taxon>
        <taxon>Lecanicillium</taxon>
    </lineage>
</organism>
<proteinExistence type="predicted"/>
<reference evidence="1" key="1">
    <citation type="submission" date="2022-07" db="EMBL/GenBank/DDBJ databases">
        <title>Genome Sequence of Lecanicillium saksenae.</title>
        <authorList>
            <person name="Buettner E."/>
        </authorList>
    </citation>
    <scope>NUCLEOTIDE SEQUENCE</scope>
    <source>
        <strain evidence="1">VT-O1</strain>
    </source>
</reference>
<evidence type="ECO:0000313" key="2">
    <source>
        <dbReference type="Proteomes" id="UP001148737"/>
    </source>
</evidence>
<dbReference type="EMBL" id="JANAKD010000277">
    <property type="protein sequence ID" value="KAJ3495468.1"/>
    <property type="molecule type" value="Genomic_DNA"/>
</dbReference>
<accession>A0ACC1R0Z0</accession>
<protein>
    <submittedName>
        <fullName evidence="1">Uncharacterized protein</fullName>
    </submittedName>
</protein>
<dbReference type="Proteomes" id="UP001148737">
    <property type="component" value="Unassembled WGS sequence"/>
</dbReference>
<sequence>MEQTVKQLTIFFYDELWTTLIPQLAQSDECIQRAVVTLSMHHEGYADSGSNGEKSRALREYNRAIKCVHQIAPNLTSLHLLSCALSICVEALRNGHNSIPAHRRTNDGILALAQPFFTRLAFQITVLLSGKGLELSTLDNGITAATRLSPITNFHFTKLADARDSLQDFALNWIRRGSCSREELRGHHATLVRWGTAYENFHAINQSLPNGLDEKSGHALLEMHRRYLLVEISAAQIASIQDPIVWDAYTAELADVLGYGELAIRLAFEGKEHTDGARIFHMDTGIVTVAFLIAMRCRDPLIRRRALALLSLGPLQEGVWNRTLASQAAYGLIALEEHQLKVAMSCDDIPRESRVTQVSACISDGQSYVRAQLEKKSGIAEHDITLEQLPGAAAME</sequence>